<sequence>MIKMYKMNKVIFLKRVLILSTSILFSCNSNNKTKIDAFDISTQDLFSGFQNPPAKARPFVRWWWNGNKIKKEELDRQLESLKNVGFGGVEINPIAMPDATPTDEKSLVWMSDEWVDLVVHACKKTQDLGMITDIIAGTGWPFGGEFLNEDETCQRIVTDNIWYKTGDVIEISEQYLINYYKNKFRNSRDEKRNSERTIWSLSGVSLIPSNCISIDQIIDLVEHQDDSGSILYTIKGEGKYMLSYQLLQQDFRDVTLGAPGGAGPVIDHYKKEMTLAYLNRMKKISERSGTPLNQLIRALFCDSIEVSGANWSDGFSELFFKTYGYKLDPWMAFVFY</sequence>
<comment type="caution">
    <text evidence="2">The sequence shown here is derived from an EMBL/GenBank/DDBJ whole genome shotgun (WGS) entry which is preliminary data.</text>
</comment>
<name>A0A5C4SNG2_9FLAO</name>
<evidence type="ECO:0000313" key="3">
    <source>
        <dbReference type="Proteomes" id="UP000308713"/>
    </source>
</evidence>
<proteinExistence type="predicted"/>
<feature type="signal peptide" evidence="1">
    <location>
        <begin position="1"/>
        <end position="31"/>
    </location>
</feature>
<protein>
    <recommendedName>
        <fullName evidence="4">Glycoside hydrolase family 2</fullName>
    </recommendedName>
</protein>
<evidence type="ECO:0008006" key="4">
    <source>
        <dbReference type="Google" id="ProtNLM"/>
    </source>
</evidence>
<dbReference type="PANTHER" id="PTHR36848">
    <property type="entry name" value="DNA-BINDING PROTEIN (PUTATIVE SECRETED PROTEIN)-RELATED"/>
    <property type="match status" value="1"/>
</dbReference>
<accession>A0A5C4SNG2</accession>
<evidence type="ECO:0000313" key="2">
    <source>
        <dbReference type="EMBL" id="TNJ44952.1"/>
    </source>
</evidence>
<dbReference type="PROSITE" id="PS51257">
    <property type="entry name" value="PROKAR_LIPOPROTEIN"/>
    <property type="match status" value="1"/>
</dbReference>
<dbReference type="AlphaFoldDB" id="A0A5C4SNG2"/>
<gene>
    <name evidence="2" type="ORF">FGF67_07275</name>
</gene>
<dbReference type="EMBL" id="VDCS01000006">
    <property type="protein sequence ID" value="TNJ44952.1"/>
    <property type="molecule type" value="Genomic_DNA"/>
</dbReference>
<dbReference type="Proteomes" id="UP000308713">
    <property type="component" value="Unassembled WGS sequence"/>
</dbReference>
<dbReference type="Pfam" id="PF17132">
    <property type="entry name" value="Glyco_hydro_106"/>
    <property type="match status" value="2"/>
</dbReference>
<dbReference type="PANTHER" id="PTHR36848:SF2">
    <property type="entry name" value="SECRETED PROTEIN"/>
    <property type="match status" value="1"/>
</dbReference>
<dbReference type="InterPro" id="IPR053161">
    <property type="entry name" value="Ulvan_degrading_GH"/>
</dbReference>
<evidence type="ECO:0000256" key="1">
    <source>
        <dbReference type="SAM" id="SignalP"/>
    </source>
</evidence>
<reference evidence="2 3" key="1">
    <citation type="submission" date="2019-05" db="EMBL/GenBank/DDBJ databases">
        <title>Tamlana fucoidanivorans sp. nov., isolated from the surface of algae collected from Fujian province in China.</title>
        <authorList>
            <person name="Li J."/>
        </authorList>
    </citation>
    <scope>NUCLEOTIDE SEQUENCE [LARGE SCALE GENOMIC DNA]</scope>
    <source>
        <strain evidence="2 3">CW2-9</strain>
    </source>
</reference>
<organism evidence="2 3">
    <name type="scientific">Allotamlana fucoidanivorans</name>
    <dbReference type="NCBI Taxonomy" id="2583814"/>
    <lineage>
        <taxon>Bacteria</taxon>
        <taxon>Pseudomonadati</taxon>
        <taxon>Bacteroidota</taxon>
        <taxon>Flavobacteriia</taxon>
        <taxon>Flavobacteriales</taxon>
        <taxon>Flavobacteriaceae</taxon>
        <taxon>Allotamlana</taxon>
    </lineage>
</organism>
<feature type="chain" id="PRO_5022681067" description="Glycoside hydrolase family 2" evidence="1">
    <location>
        <begin position="32"/>
        <end position="336"/>
    </location>
</feature>
<keyword evidence="3" id="KW-1185">Reference proteome</keyword>
<keyword evidence="1" id="KW-0732">Signal</keyword>